<evidence type="ECO:0000313" key="2">
    <source>
        <dbReference type="EMBL" id="VGO16734.1"/>
    </source>
</evidence>
<dbReference type="AlphaFoldDB" id="A0A6C2UBJ8"/>
<gene>
    <name evidence="2" type="ORF">PDESU_05325</name>
</gene>
<keyword evidence="1" id="KW-0732">Signal</keyword>
<dbReference type="RefSeq" id="WP_136082259.1">
    <property type="nucleotide sequence ID" value="NZ_CAAHFG010000004.1"/>
</dbReference>
<reference evidence="2 3" key="1">
    <citation type="submission" date="2019-04" db="EMBL/GenBank/DDBJ databases">
        <authorList>
            <person name="Van Vliet M D."/>
        </authorList>
    </citation>
    <scope>NUCLEOTIDE SEQUENCE [LARGE SCALE GENOMIC DNA]</scope>
    <source>
        <strain evidence="2 3">F1</strain>
    </source>
</reference>
<accession>A0A6C2UBJ8</accession>
<feature type="chain" id="PRO_5025632683" evidence="1">
    <location>
        <begin position="24"/>
        <end position="146"/>
    </location>
</feature>
<evidence type="ECO:0000256" key="1">
    <source>
        <dbReference type="SAM" id="SignalP"/>
    </source>
</evidence>
<feature type="signal peptide" evidence="1">
    <location>
        <begin position="1"/>
        <end position="23"/>
    </location>
</feature>
<evidence type="ECO:0000313" key="3">
    <source>
        <dbReference type="Proteomes" id="UP000366872"/>
    </source>
</evidence>
<organism evidence="2 3">
    <name type="scientific">Pontiella desulfatans</name>
    <dbReference type="NCBI Taxonomy" id="2750659"/>
    <lineage>
        <taxon>Bacteria</taxon>
        <taxon>Pseudomonadati</taxon>
        <taxon>Kiritimatiellota</taxon>
        <taxon>Kiritimatiellia</taxon>
        <taxon>Kiritimatiellales</taxon>
        <taxon>Pontiellaceae</taxon>
        <taxon>Pontiella</taxon>
    </lineage>
</organism>
<dbReference type="Proteomes" id="UP000366872">
    <property type="component" value="Unassembled WGS sequence"/>
</dbReference>
<dbReference type="EMBL" id="CAAHFG010000004">
    <property type="protein sequence ID" value="VGO16734.1"/>
    <property type="molecule type" value="Genomic_DNA"/>
</dbReference>
<keyword evidence="3" id="KW-1185">Reference proteome</keyword>
<name>A0A6C2UBJ8_PONDE</name>
<proteinExistence type="predicted"/>
<protein>
    <submittedName>
        <fullName evidence="2">Uncharacterized protein</fullName>
    </submittedName>
</protein>
<sequence>MKKRKQTIAAVFLPSLAALCAWAQYSIDWHTIDGGGGTSTNGQYEVSGTIGQPDAGSAPMTGGPFSLSGGFWAIYAVQTPGAPFLSIVISAPTDATISWNPDDPGWVLQETLDLTSSSWTNSPSGTTNPIVVPASVPEKFYRLFKP</sequence>